<accession>A0A3N4H7Y1</accession>
<name>A0A3N4H7Y1_ASCIM</name>
<keyword evidence="8" id="KW-1185">Reference proteome</keyword>
<evidence type="ECO:0000256" key="3">
    <source>
        <dbReference type="ARBA" id="ARBA00022980"/>
    </source>
</evidence>
<keyword evidence="4" id="KW-0687">Ribonucleoprotein</keyword>
<dbReference type="AlphaFoldDB" id="A0A3N4H7Y1"/>
<evidence type="ECO:0000256" key="2">
    <source>
        <dbReference type="ARBA" id="ARBA00005436"/>
    </source>
</evidence>
<dbReference type="CDD" id="cd05831">
    <property type="entry name" value="Ribosomal_P1"/>
    <property type="match status" value="1"/>
</dbReference>
<evidence type="ECO:0000313" key="7">
    <source>
        <dbReference type="EMBL" id="RPA70942.1"/>
    </source>
</evidence>
<comment type="function">
    <text evidence="1">Plays an important role in the elongation step of protein synthesis.</text>
</comment>
<dbReference type="PANTHER" id="PTHR45696:SF10">
    <property type="entry name" value="LARGE RIBOSOMAL SUBUNIT PROTEIN P1"/>
    <property type="match status" value="1"/>
</dbReference>
<dbReference type="STRING" id="1160509.A0A3N4H7Y1"/>
<protein>
    <recommendedName>
        <fullName evidence="5">Large ribosomal subunit protein P1</fullName>
    </recommendedName>
    <alternativeName>
        <fullName evidence="6">60S acidic ribosomal protein P1</fullName>
    </alternativeName>
</protein>
<feature type="non-terminal residue" evidence="7">
    <location>
        <position position="63"/>
    </location>
</feature>
<dbReference type="GO" id="GO:0043021">
    <property type="term" value="F:ribonucleoprotein complex binding"/>
    <property type="evidence" value="ECO:0007669"/>
    <property type="project" value="TreeGrafter"/>
</dbReference>
<gene>
    <name evidence="7" type="ORF">BJ508DRAFT_200936</name>
</gene>
<dbReference type="GO" id="GO:0002181">
    <property type="term" value="P:cytoplasmic translation"/>
    <property type="evidence" value="ECO:0007669"/>
    <property type="project" value="TreeGrafter"/>
</dbReference>
<evidence type="ECO:0000256" key="1">
    <source>
        <dbReference type="ARBA" id="ARBA00003362"/>
    </source>
</evidence>
<dbReference type="Proteomes" id="UP000275078">
    <property type="component" value="Unassembled WGS sequence"/>
</dbReference>
<keyword evidence="3" id="KW-0689">Ribosomal protein</keyword>
<comment type="similarity">
    <text evidence="2">Belongs to the eukaryotic ribosomal protein P1/P2 family.</text>
</comment>
<proteinExistence type="inferred from homology"/>
<sequence>MSDPQFICALASLILADENVEITSDKLMTLIQAAGISDIHPVWASLFSKAFEGNNLKEILLDV</sequence>
<evidence type="ECO:0000256" key="4">
    <source>
        <dbReference type="ARBA" id="ARBA00023274"/>
    </source>
</evidence>
<dbReference type="GO" id="GO:0003735">
    <property type="term" value="F:structural constituent of ribosome"/>
    <property type="evidence" value="ECO:0007669"/>
    <property type="project" value="TreeGrafter"/>
</dbReference>
<evidence type="ECO:0000256" key="6">
    <source>
        <dbReference type="ARBA" id="ARBA00042918"/>
    </source>
</evidence>
<reference evidence="7 8" key="1">
    <citation type="journal article" date="2018" name="Nat. Ecol. Evol.">
        <title>Pezizomycetes genomes reveal the molecular basis of ectomycorrhizal truffle lifestyle.</title>
        <authorList>
            <person name="Murat C."/>
            <person name="Payen T."/>
            <person name="Noel B."/>
            <person name="Kuo A."/>
            <person name="Morin E."/>
            <person name="Chen J."/>
            <person name="Kohler A."/>
            <person name="Krizsan K."/>
            <person name="Balestrini R."/>
            <person name="Da Silva C."/>
            <person name="Montanini B."/>
            <person name="Hainaut M."/>
            <person name="Levati E."/>
            <person name="Barry K.W."/>
            <person name="Belfiori B."/>
            <person name="Cichocki N."/>
            <person name="Clum A."/>
            <person name="Dockter R.B."/>
            <person name="Fauchery L."/>
            <person name="Guy J."/>
            <person name="Iotti M."/>
            <person name="Le Tacon F."/>
            <person name="Lindquist E.A."/>
            <person name="Lipzen A."/>
            <person name="Malagnac F."/>
            <person name="Mello A."/>
            <person name="Molinier V."/>
            <person name="Miyauchi S."/>
            <person name="Poulain J."/>
            <person name="Riccioni C."/>
            <person name="Rubini A."/>
            <person name="Sitrit Y."/>
            <person name="Splivallo R."/>
            <person name="Traeger S."/>
            <person name="Wang M."/>
            <person name="Zifcakova L."/>
            <person name="Wipf D."/>
            <person name="Zambonelli A."/>
            <person name="Paolocci F."/>
            <person name="Nowrousian M."/>
            <person name="Ottonello S."/>
            <person name="Baldrian P."/>
            <person name="Spatafora J.W."/>
            <person name="Henrissat B."/>
            <person name="Nagy L.G."/>
            <person name="Aury J.M."/>
            <person name="Wincker P."/>
            <person name="Grigoriev I.V."/>
            <person name="Bonfante P."/>
            <person name="Martin F.M."/>
        </authorList>
    </citation>
    <scope>NUCLEOTIDE SEQUENCE [LARGE SCALE GENOMIC DNA]</scope>
    <source>
        <strain evidence="7 8">RN42</strain>
    </source>
</reference>
<evidence type="ECO:0000256" key="5">
    <source>
        <dbReference type="ARBA" id="ARBA00041116"/>
    </source>
</evidence>
<evidence type="ECO:0000313" key="8">
    <source>
        <dbReference type="Proteomes" id="UP000275078"/>
    </source>
</evidence>
<organism evidence="7 8">
    <name type="scientific">Ascobolus immersus RN42</name>
    <dbReference type="NCBI Taxonomy" id="1160509"/>
    <lineage>
        <taxon>Eukaryota</taxon>
        <taxon>Fungi</taxon>
        <taxon>Dikarya</taxon>
        <taxon>Ascomycota</taxon>
        <taxon>Pezizomycotina</taxon>
        <taxon>Pezizomycetes</taxon>
        <taxon>Pezizales</taxon>
        <taxon>Ascobolaceae</taxon>
        <taxon>Ascobolus</taxon>
    </lineage>
</organism>
<dbReference type="OrthoDB" id="2194681at2759"/>
<dbReference type="GO" id="GO:0022625">
    <property type="term" value="C:cytosolic large ribosomal subunit"/>
    <property type="evidence" value="ECO:0007669"/>
    <property type="project" value="TreeGrafter"/>
</dbReference>
<dbReference type="GO" id="GO:0030295">
    <property type="term" value="F:protein kinase activator activity"/>
    <property type="evidence" value="ECO:0007669"/>
    <property type="project" value="TreeGrafter"/>
</dbReference>
<dbReference type="Gene3D" id="1.10.10.1410">
    <property type="match status" value="1"/>
</dbReference>
<dbReference type="FunFam" id="1.10.10.1410:FF:000002">
    <property type="entry name" value="60S acidic ribosomal protein P2"/>
    <property type="match status" value="1"/>
</dbReference>
<dbReference type="EMBL" id="ML120004">
    <property type="protein sequence ID" value="RPA70942.1"/>
    <property type="molecule type" value="Genomic_DNA"/>
</dbReference>
<dbReference type="PANTHER" id="PTHR45696">
    <property type="entry name" value="60S ACIDIC RIBOSOMAL PROTEIN P1"/>
    <property type="match status" value="1"/>
</dbReference>
<dbReference type="InterPro" id="IPR038716">
    <property type="entry name" value="P1/P2_N_sf"/>
</dbReference>